<evidence type="ECO:0000313" key="4">
    <source>
        <dbReference type="EMBL" id="SER68901.1"/>
    </source>
</evidence>
<dbReference type="GO" id="GO:0003677">
    <property type="term" value="F:DNA binding"/>
    <property type="evidence" value="ECO:0007669"/>
    <property type="project" value="InterPro"/>
</dbReference>
<dbReference type="SUPFAM" id="SSF109709">
    <property type="entry name" value="KorB DNA-binding domain-like"/>
    <property type="match status" value="1"/>
</dbReference>
<dbReference type="NCBIfam" id="TIGR00180">
    <property type="entry name" value="parB_part"/>
    <property type="match status" value="1"/>
</dbReference>
<protein>
    <submittedName>
        <fullName evidence="3">Chromosome partitioning protein ParB</fullName>
    </submittedName>
    <submittedName>
        <fullName evidence="4">Chromosome partitioning protein, ParB family</fullName>
    </submittedName>
</protein>
<dbReference type="Gene3D" id="3.90.1530.30">
    <property type="match status" value="1"/>
</dbReference>
<feature type="domain" description="ParB-like N-terminal" evidence="2">
    <location>
        <begin position="29"/>
        <end position="119"/>
    </location>
</feature>
<dbReference type="EMBL" id="NXNG01000001">
    <property type="protein sequence ID" value="PWT27521.1"/>
    <property type="molecule type" value="Genomic_DNA"/>
</dbReference>
<dbReference type="Proteomes" id="UP000182584">
    <property type="component" value="Unassembled WGS sequence"/>
</dbReference>
<sequence>MSKKRASDNISLTAFDDLFGAPSEGEQIVEVALKELHEFQNHPFRVLDDEKMYETVASVKEQGIIVPGIVRPRKEGGYEIIAGHRRKRAAELAGLKTMPVYIREYSDELATRLMVDTNIQREDILPSEKAHAYRMKYDQIKSPGVKGNSLDELGNAAGESGKTVQRYLWLSNLIDGLMELVDTRKIGMAQGIDLSFLSEQEQIWVLNAIGELKCSMSMAQSARIKELSKNAELTEIAIKLILTETKPKPKKFVLKAEKIADYFPEDMSDEDIEETIIGLLEEWKSKRN</sequence>
<dbReference type="GO" id="GO:0005694">
    <property type="term" value="C:chromosome"/>
    <property type="evidence" value="ECO:0007669"/>
    <property type="project" value="TreeGrafter"/>
</dbReference>
<dbReference type="EMBL" id="FOGJ01000009">
    <property type="protein sequence ID" value="SER68901.1"/>
    <property type="molecule type" value="Genomic_DNA"/>
</dbReference>
<dbReference type="SMART" id="SM00470">
    <property type="entry name" value="ParB"/>
    <property type="match status" value="1"/>
</dbReference>
<reference evidence="4 5" key="1">
    <citation type="submission" date="2016-10" db="EMBL/GenBank/DDBJ databases">
        <authorList>
            <person name="de Groot N.N."/>
        </authorList>
    </citation>
    <scope>NUCLEOTIDE SEQUENCE [LARGE SCALE GENOMIC DNA]</scope>
    <source>
        <strain evidence="4 5">AR40</strain>
    </source>
</reference>
<organism evidence="4 5">
    <name type="scientific">Butyrivibrio fibrisolvens</name>
    <dbReference type="NCBI Taxonomy" id="831"/>
    <lineage>
        <taxon>Bacteria</taxon>
        <taxon>Bacillati</taxon>
        <taxon>Bacillota</taxon>
        <taxon>Clostridia</taxon>
        <taxon>Lachnospirales</taxon>
        <taxon>Lachnospiraceae</taxon>
        <taxon>Butyrivibrio</taxon>
    </lineage>
</organism>
<evidence type="ECO:0000259" key="2">
    <source>
        <dbReference type="SMART" id="SM00470"/>
    </source>
</evidence>
<dbReference type="OrthoDB" id="9771505at2"/>
<accession>A0A1H9R7N9</accession>
<name>A0A1H9R7N9_BUTFI</name>
<keyword evidence="6" id="KW-1185">Reference proteome</keyword>
<dbReference type="Pfam" id="PF02195">
    <property type="entry name" value="ParB_N"/>
    <property type="match status" value="1"/>
</dbReference>
<dbReference type="InterPro" id="IPR004437">
    <property type="entry name" value="ParB/RepB/Spo0J"/>
</dbReference>
<dbReference type="GO" id="GO:0007059">
    <property type="term" value="P:chromosome segregation"/>
    <property type="evidence" value="ECO:0007669"/>
    <property type="project" value="TreeGrafter"/>
</dbReference>
<evidence type="ECO:0000313" key="3">
    <source>
        <dbReference type="EMBL" id="PWT27521.1"/>
    </source>
</evidence>
<dbReference type="InterPro" id="IPR036086">
    <property type="entry name" value="ParB/Sulfiredoxin_sf"/>
</dbReference>
<gene>
    <name evidence="3" type="ORF">CPT75_10650</name>
    <name evidence="4" type="ORF">SAMN04487884_10975</name>
</gene>
<dbReference type="InterPro" id="IPR003115">
    <property type="entry name" value="ParB_N"/>
</dbReference>
<evidence type="ECO:0000313" key="5">
    <source>
        <dbReference type="Proteomes" id="UP000182584"/>
    </source>
</evidence>
<dbReference type="RefSeq" id="WP_027215731.1">
    <property type="nucleotide sequence ID" value="NZ_CM009896.1"/>
</dbReference>
<dbReference type="Gene3D" id="1.10.10.2830">
    <property type="match status" value="1"/>
</dbReference>
<proteinExistence type="inferred from homology"/>
<evidence type="ECO:0000256" key="1">
    <source>
        <dbReference type="ARBA" id="ARBA00006295"/>
    </source>
</evidence>
<dbReference type="SUPFAM" id="SSF110849">
    <property type="entry name" value="ParB/Sulfiredoxin"/>
    <property type="match status" value="1"/>
</dbReference>
<dbReference type="PANTHER" id="PTHR33375:SF1">
    <property type="entry name" value="CHROMOSOME-PARTITIONING PROTEIN PARB-RELATED"/>
    <property type="match status" value="1"/>
</dbReference>
<dbReference type="AlphaFoldDB" id="A0A1H9R7N9"/>
<reference evidence="3 6" key="2">
    <citation type="submission" date="2017-09" db="EMBL/GenBank/DDBJ databases">
        <title>High-quality draft genome sequence of Butyrivibrio fibrisolvens INBov1, isolated from cow rumen.</title>
        <authorList>
            <person name="Rodriguez Hernaez J."/>
            <person name="Rivarola M."/>
            <person name="Paniego N."/>
            <person name="Cravero S."/>
            <person name="Ceron Cucchi M."/>
            <person name="Martinez M.C."/>
        </authorList>
    </citation>
    <scope>NUCLEOTIDE SEQUENCE [LARGE SCALE GENOMIC DNA]</scope>
    <source>
        <strain evidence="3 6">INBov1</strain>
    </source>
</reference>
<dbReference type="Proteomes" id="UP000245488">
    <property type="component" value="Chromosome"/>
</dbReference>
<dbReference type="InterPro" id="IPR050336">
    <property type="entry name" value="Chromosome_partition/occlusion"/>
</dbReference>
<dbReference type="CDD" id="cd16407">
    <property type="entry name" value="ParB_N_like"/>
    <property type="match status" value="1"/>
</dbReference>
<dbReference type="PANTHER" id="PTHR33375">
    <property type="entry name" value="CHROMOSOME-PARTITIONING PROTEIN PARB-RELATED"/>
    <property type="match status" value="1"/>
</dbReference>
<comment type="similarity">
    <text evidence="1">Belongs to the ParB family.</text>
</comment>
<evidence type="ECO:0000313" key="6">
    <source>
        <dbReference type="Proteomes" id="UP000245488"/>
    </source>
</evidence>